<dbReference type="InterPro" id="IPR038765">
    <property type="entry name" value="Papain-like_cys_pep_sf"/>
</dbReference>
<dbReference type="EC" id="3.4.19.12" evidence="7"/>
<evidence type="ECO:0000256" key="3">
    <source>
        <dbReference type="ARBA" id="ARBA00022670"/>
    </source>
</evidence>
<evidence type="ECO:0000256" key="8">
    <source>
        <dbReference type="SAM" id="MobiDB-lite"/>
    </source>
</evidence>
<feature type="compositionally biased region" description="Gly residues" evidence="8">
    <location>
        <begin position="56"/>
        <end position="68"/>
    </location>
</feature>
<dbReference type="EMBL" id="BEYU01000046">
    <property type="protein sequence ID" value="GBG28647.1"/>
    <property type="molecule type" value="Genomic_DNA"/>
</dbReference>
<dbReference type="GO" id="GO:0005634">
    <property type="term" value="C:nucleus"/>
    <property type="evidence" value="ECO:0007669"/>
    <property type="project" value="TreeGrafter"/>
</dbReference>
<dbReference type="PROSITE" id="PS50235">
    <property type="entry name" value="USP_3"/>
    <property type="match status" value="1"/>
</dbReference>
<feature type="region of interest" description="Disordered" evidence="8">
    <location>
        <begin position="767"/>
        <end position="786"/>
    </location>
</feature>
<dbReference type="PROSITE" id="PS00973">
    <property type="entry name" value="USP_2"/>
    <property type="match status" value="1"/>
</dbReference>
<keyword evidence="11" id="KW-1185">Reference proteome</keyword>
<organism evidence="10 11">
    <name type="scientific">Hondaea fermentalgiana</name>
    <dbReference type="NCBI Taxonomy" id="2315210"/>
    <lineage>
        <taxon>Eukaryota</taxon>
        <taxon>Sar</taxon>
        <taxon>Stramenopiles</taxon>
        <taxon>Bigyra</taxon>
        <taxon>Labyrinthulomycetes</taxon>
        <taxon>Thraustochytrida</taxon>
        <taxon>Thraustochytriidae</taxon>
        <taxon>Hondaea</taxon>
    </lineage>
</organism>
<feature type="domain" description="USP" evidence="9">
    <location>
        <begin position="173"/>
        <end position="513"/>
    </location>
</feature>
<dbReference type="AlphaFoldDB" id="A0A2R5GCE3"/>
<sequence>MLAAQIAGAGAPALPRRITFVPGRALGARRNLGSGGDAEEDASSEGAAPGLEHGPDTGGGAEDPGVSGGERARDEPPGFAALRKAGYEVHYVRTQSNGPEEARTGGADSAEARNQKNGDEDENNIADQVEARANNEFAKWEDAALASGSALYPAAEEGWSDRLAWKSVSAVGPGFHNLGNTCFLNSVLQCLTYLPGLAQLALETESRNLDLFRISQNARARAAELGRSDRYCALAVLTQHLRAIHTIAQQAASSGHVKKRQAAASPDFFVSNLRKLSKHMRVGRQQDAHEFLRVLLSNMQESCALAAGLPELSVDPRLRTTAFMRLFAGVLESRLTCGRQACGADTRTFESFLDLSLDVAHPRIKTIEDALRRFTANERLDQENQWNCPVCQKPSKAVKRLCIRRTPNQLVLHLKRFGFGARGRKVRKSLVFDRELNMGPYLVGAQSTDSAGENFVLSGIVVHVGPSVTSGHYIAFVRASNGLWYQMNDDVVRQVSFSTVKEQQAYLMFYSRKPSAPEANGDTRSKGAVLPTEEIGEPVVKSEAAAPLDAPSSAGGLASFAAAFAASADKAPGVEAEGNFVRSDLFGDFLSEEHPGRAGPETSASAEDTIALSKAVNRPLPGYFGKCFLKNPARTSRVAREVFLAYHLVPNMQESKRRRLIQAKETSRSRDEEVSQPAEEMVSDAKPTLERSKQHEASFVPDEDQELDLADDQTVEAAAVASAPEEDDIGAASANPSVDALGSQVAWPKRPRHRPSAGDEVVVLEASAHRSKREQKKGNKDAWAAKVRDRNQEVRKLMREKRKSSAYDHVDAALDRGRQKKVKTADPVDPRKKNLKGKTGNAFQRVQSGKLREQQAEQRKKKQMFQKFVKTKK</sequence>
<evidence type="ECO:0000256" key="7">
    <source>
        <dbReference type="RuleBase" id="RU366025"/>
    </source>
</evidence>
<evidence type="ECO:0000256" key="5">
    <source>
        <dbReference type="ARBA" id="ARBA00022801"/>
    </source>
</evidence>
<comment type="caution">
    <text evidence="10">The sequence shown here is derived from an EMBL/GenBank/DDBJ whole genome shotgun (WGS) entry which is preliminary data.</text>
</comment>
<keyword evidence="6 7" id="KW-0788">Thiol protease</keyword>
<comment type="catalytic activity">
    <reaction evidence="1 7">
        <text>Thiol-dependent hydrolysis of ester, thioester, amide, peptide and isopeptide bonds formed by the C-terminal Gly of ubiquitin (a 76-residue protein attached to proteins as an intracellular targeting signal).</text>
        <dbReference type="EC" id="3.4.19.12"/>
    </reaction>
</comment>
<evidence type="ECO:0000259" key="9">
    <source>
        <dbReference type="PROSITE" id="PS50235"/>
    </source>
</evidence>
<dbReference type="InterPro" id="IPR050164">
    <property type="entry name" value="Peptidase_C19"/>
</dbReference>
<proteinExistence type="inferred from homology"/>
<feature type="compositionally biased region" description="Basic and acidic residues" evidence="8">
    <location>
        <begin position="816"/>
        <end position="832"/>
    </location>
</feature>
<dbReference type="Proteomes" id="UP000241890">
    <property type="component" value="Unassembled WGS sequence"/>
</dbReference>
<dbReference type="PANTHER" id="PTHR24006:SF758">
    <property type="entry name" value="UBIQUITIN CARBOXYL-TERMINAL HYDROLASE 36"/>
    <property type="match status" value="1"/>
</dbReference>
<dbReference type="InterPro" id="IPR018200">
    <property type="entry name" value="USP_CS"/>
</dbReference>
<feature type="region of interest" description="Disordered" evidence="8">
    <location>
        <begin position="660"/>
        <end position="705"/>
    </location>
</feature>
<evidence type="ECO:0000313" key="10">
    <source>
        <dbReference type="EMBL" id="GBG28647.1"/>
    </source>
</evidence>
<dbReference type="Gene3D" id="3.90.70.10">
    <property type="entry name" value="Cysteine proteinases"/>
    <property type="match status" value="1"/>
</dbReference>
<dbReference type="InParanoid" id="A0A2R5GCE3"/>
<dbReference type="OrthoDB" id="27652at2759"/>
<feature type="region of interest" description="Disordered" evidence="8">
    <location>
        <begin position="27"/>
        <end position="77"/>
    </location>
</feature>
<evidence type="ECO:0000256" key="4">
    <source>
        <dbReference type="ARBA" id="ARBA00022786"/>
    </source>
</evidence>
<feature type="compositionally biased region" description="Basic and acidic residues" evidence="8">
    <location>
        <begin position="687"/>
        <end position="696"/>
    </location>
</feature>
<protein>
    <recommendedName>
        <fullName evidence="7">Ubiquitin carboxyl-terminal hydrolase</fullName>
        <ecNumber evidence="7">3.4.19.12</ecNumber>
    </recommendedName>
</protein>
<reference evidence="10 11" key="1">
    <citation type="submission" date="2017-12" db="EMBL/GenBank/DDBJ databases">
        <title>Sequencing, de novo assembly and annotation of complete genome of a new Thraustochytrid species, strain FCC1311.</title>
        <authorList>
            <person name="Sedici K."/>
            <person name="Godart F."/>
            <person name="Aiese Cigliano R."/>
            <person name="Sanseverino W."/>
            <person name="Barakat M."/>
            <person name="Ortet P."/>
            <person name="Marechal E."/>
            <person name="Cagnac O."/>
            <person name="Amato A."/>
        </authorList>
    </citation>
    <scope>NUCLEOTIDE SEQUENCE [LARGE SCALE GENOMIC DNA]</scope>
</reference>
<dbReference type="SUPFAM" id="SSF54001">
    <property type="entry name" value="Cysteine proteinases"/>
    <property type="match status" value="1"/>
</dbReference>
<keyword evidence="5 7" id="KW-0378">Hydrolase</keyword>
<evidence type="ECO:0000256" key="2">
    <source>
        <dbReference type="ARBA" id="ARBA00009085"/>
    </source>
</evidence>
<name>A0A2R5GCE3_9STRA</name>
<feature type="region of interest" description="Disordered" evidence="8">
    <location>
        <begin position="816"/>
        <end position="873"/>
    </location>
</feature>
<dbReference type="PANTHER" id="PTHR24006">
    <property type="entry name" value="UBIQUITIN CARBOXYL-TERMINAL HYDROLASE"/>
    <property type="match status" value="1"/>
</dbReference>
<dbReference type="Pfam" id="PF00443">
    <property type="entry name" value="UCH"/>
    <property type="match status" value="1"/>
</dbReference>
<keyword evidence="3 7" id="KW-0645">Protease</keyword>
<dbReference type="GO" id="GO:0005829">
    <property type="term" value="C:cytosol"/>
    <property type="evidence" value="ECO:0007669"/>
    <property type="project" value="TreeGrafter"/>
</dbReference>
<dbReference type="InterPro" id="IPR028889">
    <property type="entry name" value="USP"/>
</dbReference>
<evidence type="ECO:0000256" key="6">
    <source>
        <dbReference type="ARBA" id="ARBA00022807"/>
    </source>
</evidence>
<keyword evidence="4 7" id="KW-0833">Ubl conjugation pathway</keyword>
<feature type="compositionally biased region" description="Basic residues" evidence="8">
    <location>
        <begin position="859"/>
        <end position="873"/>
    </location>
</feature>
<comment type="similarity">
    <text evidence="2 7">Belongs to the peptidase C19 family.</text>
</comment>
<feature type="region of interest" description="Disordered" evidence="8">
    <location>
        <begin position="93"/>
        <end position="122"/>
    </location>
</feature>
<dbReference type="GO" id="GO:0016579">
    <property type="term" value="P:protein deubiquitination"/>
    <property type="evidence" value="ECO:0007669"/>
    <property type="project" value="InterPro"/>
</dbReference>
<dbReference type="PROSITE" id="PS00972">
    <property type="entry name" value="USP_1"/>
    <property type="match status" value="1"/>
</dbReference>
<dbReference type="GO" id="GO:0006508">
    <property type="term" value="P:proteolysis"/>
    <property type="evidence" value="ECO:0007669"/>
    <property type="project" value="UniProtKB-KW"/>
</dbReference>
<evidence type="ECO:0000313" key="11">
    <source>
        <dbReference type="Proteomes" id="UP000241890"/>
    </source>
</evidence>
<evidence type="ECO:0000256" key="1">
    <source>
        <dbReference type="ARBA" id="ARBA00000707"/>
    </source>
</evidence>
<accession>A0A2R5GCE3</accession>
<dbReference type="GO" id="GO:0004843">
    <property type="term" value="F:cysteine-type deubiquitinase activity"/>
    <property type="evidence" value="ECO:0007669"/>
    <property type="project" value="UniProtKB-UniRule"/>
</dbReference>
<gene>
    <name evidence="10" type="ORF">FCC1311_048682</name>
</gene>
<dbReference type="InterPro" id="IPR001394">
    <property type="entry name" value="Peptidase_C19_UCH"/>
</dbReference>